<reference evidence="2" key="1">
    <citation type="submission" date="2024-04" db="EMBL/GenBank/DDBJ databases">
        <authorList>
            <person name="Shaw F."/>
            <person name="Minotto A."/>
        </authorList>
    </citation>
    <scope>NUCLEOTIDE SEQUENCE [LARGE SCALE GENOMIC DNA]</scope>
</reference>
<dbReference type="Proteomes" id="UP001497453">
    <property type="component" value="Chromosome 5"/>
</dbReference>
<gene>
    <name evidence="1" type="ORF">GFSPODELE1_LOCUS7370</name>
</gene>
<organism evidence="1 2">
    <name type="scientific">Somion occarium</name>
    <dbReference type="NCBI Taxonomy" id="3059160"/>
    <lineage>
        <taxon>Eukaryota</taxon>
        <taxon>Fungi</taxon>
        <taxon>Dikarya</taxon>
        <taxon>Basidiomycota</taxon>
        <taxon>Agaricomycotina</taxon>
        <taxon>Agaricomycetes</taxon>
        <taxon>Polyporales</taxon>
        <taxon>Cerrenaceae</taxon>
        <taxon>Somion</taxon>
    </lineage>
</organism>
<keyword evidence="2" id="KW-1185">Reference proteome</keyword>
<proteinExistence type="predicted"/>
<dbReference type="EMBL" id="OZ037948">
    <property type="protein sequence ID" value="CAL1709478.1"/>
    <property type="molecule type" value="Genomic_DNA"/>
</dbReference>
<protein>
    <submittedName>
        <fullName evidence="1">Uncharacterized protein</fullName>
    </submittedName>
</protein>
<evidence type="ECO:0000313" key="2">
    <source>
        <dbReference type="Proteomes" id="UP001497453"/>
    </source>
</evidence>
<accession>A0ABP1DQX3</accession>
<sequence>MYNRRPPGHTPKMSSAIARGATAIEELIDKAVERAVMQEKRNDREVQLQQEIEQWKTMCDTLERATSQKDSEIALLNSRLWESERKVKAYEKTLRHSQNKSESLEFLT</sequence>
<evidence type="ECO:0000313" key="1">
    <source>
        <dbReference type="EMBL" id="CAL1709478.1"/>
    </source>
</evidence>
<name>A0ABP1DQX3_9APHY</name>